<evidence type="ECO:0000313" key="4">
    <source>
        <dbReference type="Proteomes" id="UP000267096"/>
    </source>
</evidence>
<dbReference type="SMART" id="SM00360">
    <property type="entry name" value="RRM"/>
    <property type="match status" value="1"/>
</dbReference>
<dbReference type="Pfam" id="PF00076">
    <property type="entry name" value="RRM_1"/>
    <property type="match status" value="1"/>
</dbReference>
<feature type="domain" description="RRM" evidence="2">
    <location>
        <begin position="13"/>
        <end position="59"/>
    </location>
</feature>
<dbReference type="Proteomes" id="UP000267096">
    <property type="component" value="Unassembled WGS sequence"/>
</dbReference>
<evidence type="ECO:0000259" key="2">
    <source>
        <dbReference type="PROSITE" id="PS50102"/>
    </source>
</evidence>
<dbReference type="EMBL" id="UYRR01025208">
    <property type="protein sequence ID" value="VDK34776.1"/>
    <property type="molecule type" value="Genomic_DNA"/>
</dbReference>
<dbReference type="SUPFAM" id="SSF54928">
    <property type="entry name" value="RNA-binding domain, RBD"/>
    <property type="match status" value="1"/>
</dbReference>
<proteinExistence type="predicted"/>
<reference evidence="5" key="1">
    <citation type="submission" date="2017-02" db="UniProtKB">
        <authorList>
            <consortium name="WormBaseParasite"/>
        </authorList>
    </citation>
    <scope>IDENTIFICATION</scope>
</reference>
<evidence type="ECO:0000256" key="1">
    <source>
        <dbReference type="PROSITE-ProRule" id="PRU00176"/>
    </source>
</evidence>
<dbReference type="InterPro" id="IPR035979">
    <property type="entry name" value="RBD_domain_sf"/>
</dbReference>
<dbReference type="WBParaSite" id="ASIM_0000911201-mRNA-1">
    <property type="protein sequence ID" value="ASIM_0000911201-mRNA-1"/>
    <property type="gene ID" value="ASIM_0000911201"/>
</dbReference>
<organism evidence="5">
    <name type="scientific">Anisakis simplex</name>
    <name type="common">Herring worm</name>
    <dbReference type="NCBI Taxonomy" id="6269"/>
    <lineage>
        <taxon>Eukaryota</taxon>
        <taxon>Metazoa</taxon>
        <taxon>Ecdysozoa</taxon>
        <taxon>Nematoda</taxon>
        <taxon>Chromadorea</taxon>
        <taxon>Rhabditida</taxon>
        <taxon>Spirurina</taxon>
        <taxon>Ascaridomorpha</taxon>
        <taxon>Ascaridoidea</taxon>
        <taxon>Anisakidae</taxon>
        <taxon>Anisakis</taxon>
        <taxon>Anisakis simplex complex</taxon>
    </lineage>
</organism>
<dbReference type="InterPro" id="IPR012677">
    <property type="entry name" value="Nucleotide-bd_a/b_plait_sf"/>
</dbReference>
<accession>A0A0M3JN72</accession>
<dbReference type="OrthoDB" id="193499at2759"/>
<name>A0A0M3JN72_ANISI</name>
<dbReference type="InterPro" id="IPR000504">
    <property type="entry name" value="RRM_dom"/>
</dbReference>
<dbReference type="Gene3D" id="3.30.70.330">
    <property type="match status" value="1"/>
</dbReference>
<dbReference type="AlphaFoldDB" id="A0A0M3JN72"/>
<evidence type="ECO:0000313" key="5">
    <source>
        <dbReference type="WBParaSite" id="ASIM_0000911201-mRNA-1"/>
    </source>
</evidence>
<keyword evidence="4" id="KW-1185">Reference proteome</keyword>
<reference evidence="3 4" key="2">
    <citation type="submission" date="2018-11" db="EMBL/GenBank/DDBJ databases">
        <authorList>
            <consortium name="Pathogen Informatics"/>
        </authorList>
    </citation>
    <scope>NUCLEOTIDE SEQUENCE [LARGE SCALE GENOMIC DNA]</scope>
</reference>
<protein>
    <submittedName>
        <fullName evidence="5">RRM domain-containing protein</fullName>
    </submittedName>
</protein>
<evidence type="ECO:0000313" key="3">
    <source>
        <dbReference type="EMBL" id="VDK34776.1"/>
    </source>
</evidence>
<dbReference type="PROSITE" id="PS50102">
    <property type="entry name" value="RRM"/>
    <property type="match status" value="1"/>
</dbReference>
<dbReference type="GO" id="GO:0003723">
    <property type="term" value="F:RNA binding"/>
    <property type="evidence" value="ECO:0007669"/>
    <property type="project" value="UniProtKB-UniRule"/>
</dbReference>
<dbReference type="PANTHER" id="PTHR48037">
    <property type="entry name" value="ATPASE E1"/>
    <property type="match status" value="1"/>
</dbReference>
<gene>
    <name evidence="3" type="ORF">ASIM_LOCUS8845</name>
</gene>
<sequence>MALSTNFPHNKKRTLYVGGFGEEVDEKVLNAGFLPFGEIVGISIPMDYETGKHRGFGCVHSVVISFISPPYVHRILFGLI</sequence>
<dbReference type="PANTHER" id="PTHR48037:SF1">
    <property type="entry name" value="RRM DOMAIN-CONTAINING PROTEIN"/>
    <property type="match status" value="1"/>
</dbReference>
<keyword evidence="1" id="KW-0694">RNA-binding</keyword>